<dbReference type="Gene3D" id="2.170.270.10">
    <property type="entry name" value="SET domain"/>
    <property type="match status" value="2"/>
</dbReference>
<organism evidence="2 3">
    <name type="scientific">Durusdinium trenchii</name>
    <dbReference type="NCBI Taxonomy" id="1381693"/>
    <lineage>
        <taxon>Eukaryota</taxon>
        <taxon>Sar</taxon>
        <taxon>Alveolata</taxon>
        <taxon>Dinophyceae</taxon>
        <taxon>Suessiales</taxon>
        <taxon>Symbiodiniaceae</taxon>
        <taxon>Durusdinium</taxon>
    </lineage>
</organism>
<dbReference type="Gene3D" id="3.40.800.20">
    <property type="entry name" value="Histone deacetylase domain"/>
    <property type="match status" value="1"/>
</dbReference>
<gene>
    <name evidence="2" type="ORF">CCMP2556_LOCUS37183</name>
</gene>
<evidence type="ECO:0000313" key="3">
    <source>
        <dbReference type="Proteomes" id="UP001642484"/>
    </source>
</evidence>
<reference evidence="2 3" key="1">
    <citation type="submission" date="2024-02" db="EMBL/GenBank/DDBJ databases">
        <authorList>
            <person name="Chen Y."/>
            <person name="Shah S."/>
            <person name="Dougan E. K."/>
            <person name="Thang M."/>
            <person name="Chan C."/>
        </authorList>
    </citation>
    <scope>NUCLEOTIDE SEQUENCE [LARGE SCALE GENOMIC DNA]</scope>
</reference>
<dbReference type="Pfam" id="PF00850">
    <property type="entry name" value="Hist_deacetyl"/>
    <property type="match status" value="1"/>
</dbReference>
<dbReference type="InterPro" id="IPR023696">
    <property type="entry name" value="Ureohydrolase_dom_sf"/>
</dbReference>
<accession>A0ABP0PHK5</accession>
<dbReference type="InterPro" id="IPR037138">
    <property type="entry name" value="His_deacetylse_dom_sf"/>
</dbReference>
<dbReference type="EMBL" id="CAXAMN010023139">
    <property type="protein sequence ID" value="CAK9075505.1"/>
    <property type="molecule type" value="Genomic_DNA"/>
</dbReference>
<dbReference type="InterPro" id="IPR046341">
    <property type="entry name" value="SET_dom_sf"/>
</dbReference>
<dbReference type="SUPFAM" id="SSF52768">
    <property type="entry name" value="Arginase/deacetylase"/>
    <property type="match status" value="1"/>
</dbReference>
<dbReference type="SMART" id="SM00317">
    <property type="entry name" value="SET"/>
    <property type="match status" value="1"/>
</dbReference>
<dbReference type="SUPFAM" id="SSF82199">
    <property type="entry name" value="SET domain"/>
    <property type="match status" value="2"/>
</dbReference>
<dbReference type="Proteomes" id="UP001642484">
    <property type="component" value="Unassembled WGS sequence"/>
</dbReference>
<dbReference type="InterPro" id="IPR001214">
    <property type="entry name" value="SET_dom"/>
</dbReference>
<protein>
    <recommendedName>
        <fullName evidence="1">SET domain-containing protein</fullName>
    </recommendedName>
</protein>
<name>A0ABP0PHK5_9DINO</name>
<evidence type="ECO:0000259" key="1">
    <source>
        <dbReference type="PROSITE" id="PS50280"/>
    </source>
</evidence>
<dbReference type="Pfam" id="PF00856">
    <property type="entry name" value="SET"/>
    <property type="match status" value="1"/>
</dbReference>
<comment type="caution">
    <text evidence="2">The sequence shown here is derived from an EMBL/GenBank/DDBJ whole genome shotgun (WGS) entry which is preliminary data.</text>
</comment>
<evidence type="ECO:0000313" key="2">
    <source>
        <dbReference type="EMBL" id="CAK9075505.1"/>
    </source>
</evidence>
<sequence length="760" mass="85133">MWPHRKPLKHLISSPCFLLELRWRLQSISKSADEAWMMWDGHQKGFPVLLQPVALLDRLVAYRHSDVTLPREAVLWTISEVDIYLGSLGFIRPSRESSLMRSSKRLVRALRGGYKPLEFRVDQSGKDSGVFSSIDVEKGDLVELCPLHEVPAHLRAISKVLQRITVPMQCDASRFAIVLGFGKVYGTAQTPNLHWSYRRDDEVVLWAAEDILGGRELTVDFNSPPKPLELAGTPPSTWQKPPQKPGRLANSGFVVHGESSIHGRGVFTTKDAAAGDLLESCPAVLMDEGAAEAMFSYRWGLKNNENSKDYYLPLGLGSLYNHSESPNAAGQLDVKRSVLEFRAVTDLYKGQEVFVSYGDSYFDEDYEGHRRSELLHVDRAVQGDRHTQQLVECQRALVRAFEGVEFQKELKDRAMMRARAFKEGRQPSNIAGGKRSVHALIMEVEEPILERYGYARGFAGARAMEQDLLKAAAQQGKDSEIIRNNAHLGHLLHRYDPPPDQYRRSMQLQLTILGAPVKPNTSLSLSVPVEAPCGFVRFILYKSMGKEVEVQASVLSTFHTGVGKTSHTTPPECEHVGTDGWLLLAFNEDLQTLHREVEAGAEELGLELPKYLDASSFWETPLRASALARQLPRALERLQAVRGNMPRATDHQLRCGGATSARYLRQLRRNVLQAGRCVSGWRWLDTDKTSVVTAETEEAARRVVGAALQALLWVLDAEMRRAFVVGRPPGHHNGCDERLEAEMESQRHGQPTSIYVNIDV</sequence>
<feature type="domain" description="SET" evidence="1">
    <location>
        <begin position="244"/>
        <end position="358"/>
    </location>
</feature>
<dbReference type="InterPro" id="IPR023801">
    <property type="entry name" value="His_deacetylse_dom"/>
</dbReference>
<keyword evidence="3" id="KW-1185">Reference proteome</keyword>
<dbReference type="PROSITE" id="PS50280">
    <property type="entry name" value="SET"/>
    <property type="match status" value="1"/>
</dbReference>
<proteinExistence type="predicted"/>